<organism evidence="7 8">
    <name type="scientific">candidate division TA06 bacterium B3_TA06</name>
    <dbReference type="NCBI Taxonomy" id="2012487"/>
    <lineage>
        <taxon>Bacteria</taxon>
        <taxon>Bacteria division TA06</taxon>
    </lineage>
</organism>
<dbReference type="Pfam" id="PF04542">
    <property type="entry name" value="Sigma70_r2"/>
    <property type="match status" value="1"/>
</dbReference>
<dbReference type="InterPro" id="IPR039425">
    <property type="entry name" value="RNA_pol_sigma-70-like"/>
</dbReference>
<keyword evidence="2" id="KW-0805">Transcription regulation</keyword>
<protein>
    <submittedName>
        <fullName evidence="7">RNA polymerase subunit sigma-70</fullName>
    </submittedName>
</protein>
<dbReference type="Proteomes" id="UP000317778">
    <property type="component" value="Unassembled WGS sequence"/>
</dbReference>
<dbReference type="NCBIfam" id="TIGR02937">
    <property type="entry name" value="sigma70-ECF"/>
    <property type="match status" value="1"/>
</dbReference>
<dbReference type="EMBL" id="NJBO01000002">
    <property type="protein sequence ID" value="TKJ43945.1"/>
    <property type="molecule type" value="Genomic_DNA"/>
</dbReference>
<sequence length="182" mass="21238">MQDHEVIERVKKGKADLFEILVRRYEGKLFALAWRMLHNRADADDAVQEAFVKAYRSLKRFRGEARFSTWLYRIALNHILNRLRRGSRMREADLDLERMPSILTPSYATRQKELEVAVARATDQLPPRQRAIFHMRYEEEHSHAEIAEILGISEGAVKASYHHAVTKLRKSLKGFVPQGDKK</sequence>
<evidence type="ECO:0000256" key="3">
    <source>
        <dbReference type="ARBA" id="ARBA00023082"/>
    </source>
</evidence>
<dbReference type="SUPFAM" id="SSF88659">
    <property type="entry name" value="Sigma3 and sigma4 domains of RNA polymerase sigma factors"/>
    <property type="match status" value="1"/>
</dbReference>
<dbReference type="SUPFAM" id="SSF88946">
    <property type="entry name" value="Sigma2 domain of RNA polymerase sigma factors"/>
    <property type="match status" value="1"/>
</dbReference>
<dbReference type="Gene3D" id="1.10.1740.10">
    <property type="match status" value="1"/>
</dbReference>
<dbReference type="PANTHER" id="PTHR43133:SF51">
    <property type="entry name" value="RNA POLYMERASE SIGMA FACTOR"/>
    <property type="match status" value="1"/>
</dbReference>
<dbReference type="Pfam" id="PF08281">
    <property type="entry name" value="Sigma70_r4_2"/>
    <property type="match status" value="1"/>
</dbReference>
<reference evidence="7 8" key="1">
    <citation type="submission" date="2017-06" db="EMBL/GenBank/DDBJ databases">
        <title>Novel microbial phyla capable of carbon fixation and sulfur reduction in deep-sea sediments.</title>
        <authorList>
            <person name="Huang J."/>
            <person name="Baker B."/>
            <person name="Wang Y."/>
        </authorList>
    </citation>
    <scope>NUCLEOTIDE SEQUENCE [LARGE SCALE GENOMIC DNA]</scope>
    <source>
        <strain evidence="7">B3_TA06</strain>
    </source>
</reference>
<name>A0A532V9S3_UNCT6</name>
<evidence type="ECO:0000256" key="2">
    <source>
        <dbReference type="ARBA" id="ARBA00023015"/>
    </source>
</evidence>
<evidence type="ECO:0000313" key="8">
    <source>
        <dbReference type="Proteomes" id="UP000317778"/>
    </source>
</evidence>
<dbReference type="InterPro" id="IPR014284">
    <property type="entry name" value="RNA_pol_sigma-70_dom"/>
</dbReference>
<dbReference type="InterPro" id="IPR036388">
    <property type="entry name" value="WH-like_DNA-bd_sf"/>
</dbReference>
<accession>A0A532V9S3</accession>
<dbReference type="GO" id="GO:0003677">
    <property type="term" value="F:DNA binding"/>
    <property type="evidence" value="ECO:0007669"/>
    <property type="project" value="InterPro"/>
</dbReference>
<feature type="domain" description="RNA polymerase sigma-70 region 2" evidence="5">
    <location>
        <begin position="21"/>
        <end position="88"/>
    </location>
</feature>
<dbReference type="InterPro" id="IPR013324">
    <property type="entry name" value="RNA_pol_sigma_r3/r4-like"/>
</dbReference>
<gene>
    <name evidence="7" type="ORF">CEE36_02170</name>
</gene>
<dbReference type="InterPro" id="IPR013325">
    <property type="entry name" value="RNA_pol_sigma_r2"/>
</dbReference>
<evidence type="ECO:0000256" key="4">
    <source>
        <dbReference type="ARBA" id="ARBA00023163"/>
    </source>
</evidence>
<comment type="similarity">
    <text evidence="1">Belongs to the sigma-70 factor family. ECF subfamily.</text>
</comment>
<dbReference type="PANTHER" id="PTHR43133">
    <property type="entry name" value="RNA POLYMERASE ECF-TYPE SIGMA FACTO"/>
    <property type="match status" value="1"/>
</dbReference>
<evidence type="ECO:0000259" key="6">
    <source>
        <dbReference type="Pfam" id="PF08281"/>
    </source>
</evidence>
<keyword evidence="3" id="KW-0731">Sigma factor</keyword>
<dbReference type="InterPro" id="IPR013249">
    <property type="entry name" value="RNA_pol_sigma70_r4_t2"/>
</dbReference>
<evidence type="ECO:0000313" key="7">
    <source>
        <dbReference type="EMBL" id="TKJ43945.1"/>
    </source>
</evidence>
<dbReference type="GO" id="GO:0016987">
    <property type="term" value="F:sigma factor activity"/>
    <property type="evidence" value="ECO:0007669"/>
    <property type="project" value="UniProtKB-KW"/>
</dbReference>
<dbReference type="Gene3D" id="1.10.10.10">
    <property type="entry name" value="Winged helix-like DNA-binding domain superfamily/Winged helix DNA-binding domain"/>
    <property type="match status" value="1"/>
</dbReference>
<dbReference type="CDD" id="cd06171">
    <property type="entry name" value="Sigma70_r4"/>
    <property type="match status" value="1"/>
</dbReference>
<keyword evidence="4" id="KW-0804">Transcription</keyword>
<proteinExistence type="inferred from homology"/>
<feature type="domain" description="RNA polymerase sigma factor 70 region 4 type 2" evidence="6">
    <location>
        <begin position="117"/>
        <end position="168"/>
    </location>
</feature>
<dbReference type="AlphaFoldDB" id="A0A532V9S3"/>
<comment type="caution">
    <text evidence="7">The sequence shown here is derived from an EMBL/GenBank/DDBJ whole genome shotgun (WGS) entry which is preliminary data.</text>
</comment>
<evidence type="ECO:0000259" key="5">
    <source>
        <dbReference type="Pfam" id="PF04542"/>
    </source>
</evidence>
<dbReference type="InterPro" id="IPR007627">
    <property type="entry name" value="RNA_pol_sigma70_r2"/>
</dbReference>
<evidence type="ECO:0000256" key="1">
    <source>
        <dbReference type="ARBA" id="ARBA00010641"/>
    </source>
</evidence>
<dbReference type="GO" id="GO:0006352">
    <property type="term" value="P:DNA-templated transcription initiation"/>
    <property type="evidence" value="ECO:0007669"/>
    <property type="project" value="InterPro"/>
</dbReference>